<reference evidence="1 2" key="1">
    <citation type="journal article" date="2016" name="Mol. Biol. Evol.">
        <title>Comparative Genomics of Early-Diverging Mushroom-Forming Fungi Provides Insights into the Origins of Lignocellulose Decay Capabilities.</title>
        <authorList>
            <person name="Nagy L.G."/>
            <person name="Riley R."/>
            <person name="Tritt A."/>
            <person name="Adam C."/>
            <person name="Daum C."/>
            <person name="Floudas D."/>
            <person name="Sun H."/>
            <person name="Yadav J.S."/>
            <person name="Pangilinan J."/>
            <person name="Larsson K.H."/>
            <person name="Matsuura K."/>
            <person name="Barry K."/>
            <person name="Labutti K."/>
            <person name="Kuo R."/>
            <person name="Ohm R.A."/>
            <person name="Bhattacharya S.S."/>
            <person name="Shirouzu T."/>
            <person name="Yoshinaga Y."/>
            <person name="Martin F.M."/>
            <person name="Grigoriev I.V."/>
            <person name="Hibbett D.S."/>
        </authorList>
    </citation>
    <scope>NUCLEOTIDE SEQUENCE [LARGE SCALE GENOMIC DNA]</scope>
    <source>
        <strain evidence="1 2">TUFC12733</strain>
    </source>
</reference>
<proteinExistence type="predicted"/>
<dbReference type="EMBL" id="KV417271">
    <property type="protein sequence ID" value="KZO99706.1"/>
    <property type="molecule type" value="Genomic_DNA"/>
</dbReference>
<organism evidence="1 2">
    <name type="scientific">Calocera viscosa (strain TUFC12733)</name>
    <dbReference type="NCBI Taxonomy" id="1330018"/>
    <lineage>
        <taxon>Eukaryota</taxon>
        <taxon>Fungi</taxon>
        <taxon>Dikarya</taxon>
        <taxon>Basidiomycota</taxon>
        <taxon>Agaricomycotina</taxon>
        <taxon>Dacrymycetes</taxon>
        <taxon>Dacrymycetales</taxon>
        <taxon>Dacrymycetaceae</taxon>
        <taxon>Calocera</taxon>
    </lineage>
</organism>
<accession>A0A167QFA5</accession>
<evidence type="ECO:0000313" key="1">
    <source>
        <dbReference type="EMBL" id="KZO99706.1"/>
    </source>
</evidence>
<protein>
    <submittedName>
        <fullName evidence="1">Uncharacterized protein</fullName>
    </submittedName>
</protein>
<keyword evidence="2" id="KW-1185">Reference proteome</keyword>
<evidence type="ECO:0000313" key="2">
    <source>
        <dbReference type="Proteomes" id="UP000076738"/>
    </source>
</evidence>
<gene>
    <name evidence="1" type="ORF">CALVIDRAFT_357438</name>
</gene>
<dbReference type="Proteomes" id="UP000076738">
    <property type="component" value="Unassembled WGS sequence"/>
</dbReference>
<sequence>MGPATYGNEDVRTVELAYTATFGASLQLPTTSVSWAWFPVRPAAATSLYPTPLGLITSRDNPLAQWVNVRRKHVLYQDPRSGSPLQVSWDLSHCVMLTKFLRSIACRLTGWTCLRLQESTLRVSQTATSHKCRFSRNLGNRLKRCNGEGMHSTDVQDGSSMN</sequence>
<dbReference type="AlphaFoldDB" id="A0A167QFA5"/>
<name>A0A167QFA5_CALVF</name>